<reference evidence="1 2" key="1">
    <citation type="submission" date="2014-04" db="EMBL/GenBank/DDBJ databases">
        <authorList>
            <consortium name="DOE Joint Genome Institute"/>
            <person name="Kuo A."/>
            <person name="Tarkka M."/>
            <person name="Buscot F."/>
            <person name="Kohler A."/>
            <person name="Nagy L.G."/>
            <person name="Floudas D."/>
            <person name="Copeland A."/>
            <person name="Barry K.W."/>
            <person name="Cichocki N."/>
            <person name="Veneault-Fourrey C."/>
            <person name="LaButti K."/>
            <person name="Lindquist E.A."/>
            <person name="Lipzen A."/>
            <person name="Lundell T."/>
            <person name="Morin E."/>
            <person name="Murat C."/>
            <person name="Sun H."/>
            <person name="Tunlid A."/>
            <person name="Henrissat B."/>
            <person name="Grigoriev I.V."/>
            <person name="Hibbett D.S."/>
            <person name="Martin F."/>
            <person name="Nordberg H.P."/>
            <person name="Cantor M.N."/>
            <person name="Hua S.X."/>
        </authorList>
    </citation>
    <scope>NUCLEOTIDE SEQUENCE [LARGE SCALE GENOMIC DNA]</scope>
    <source>
        <strain evidence="1 2">F 1598</strain>
    </source>
</reference>
<evidence type="ECO:0000313" key="1">
    <source>
        <dbReference type="EMBL" id="KIM74604.1"/>
    </source>
</evidence>
<sequence length="94" mass="10628">MSLSHLFSCVNEDGVFKVFRDLVLKSIVCVIYAGAKHVMQKEILIGLQWHPEEKEVPPQLWAYIGMLAIHCANFITTGIARDIGPEDQQNFNTL</sequence>
<gene>
    <name evidence="1" type="ORF">PILCRDRAFT_14269</name>
</gene>
<proteinExistence type="predicted"/>
<accession>A0A0C3F3M5</accession>
<name>A0A0C3F3M5_PILCF</name>
<dbReference type="EMBL" id="KN833058">
    <property type="protein sequence ID" value="KIM74604.1"/>
    <property type="molecule type" value="Genomic_DNA"/>
</dbReference>
<organism evidence="1 2">
    <name type="scientific">Piloderma croceum (strain F 1598)</name>
    <dbReference type="NCBI Taxonomy" id="765440"/>
    <lineage>
        <taxon>Eukaryota</taxon>
        <taxon>Fungi</taxon>
        <taxon>Dikarya</taxon>
        <taxon>Basidiomycota</taxon>
        <taxon>Agaricomycotina</taxon>
        <taxon>Agaricomycetes</taxon>
        <taxon>Agaricomycetidae</taxon>
        <taxon>Atheliales</taxon>
        <taxon>Atheliaceae</taxon>
        <taxon>Piloderma</taxon>
    </lineage>
</organism>
<dbReference type="Proteomes" id="UP000054166">
    <property type="component" value="Unassembled WGS sequence"/>
</dbReference>
<dbReference type="InParanoid" id="A0A0C3F3M5"/>
<dbReference type="HOGENOM" id="CLU_2386981_0_0_1"/>
<protein>
    <submittedName>
        <fullName evidence="1">Uncharacterized protein</fullName>
    </submittedName>
</protein>
<dbReference type="AlphaFoldDB" id="A0A0C3F3M5"/>
<reference evidence="2" key="2">
    <citation type="submission" date="2015-01" db="EMBL/GenBank/DDBJ databases">
        <title>Evolutionary Origins and Diversification of the Mycorrhizal Mutualists.</title>
        <authorList>
            <consortium name="DOE Joint Genome Institute"/>
            <consortium name="Mycorrhizal Genomics Consortium"/>
            <person name="Kohler A."/>
            <person name="Kuo A."/>
            <person name="Nagy L.G."/>
            <person name="Floudas D."/>
            <person name="Copeland A."/>
            <person name="Barry K.W."/>
            <person name="Cichocki N."/>
            <person name="Veneault-Fourrey C."/>
            <person name="LaButti K."/>
            <person name="Lindquist E.A."/>
            <person name="Lipzen A."/>
            <person name="Lundell T."/>
            <person name="Morin E."/>
            <person name="Murat C."/>
            <person name="Riley R."/>
            <person name="Ohm R."/>
            <person name="Sun H."/>
            <person name="Tunlid A."/>
            <person name="Henrissat B."/>
            <person name="Grigoriev I.V."/>
            <person name="Hibbett D.S."/>
            <person name="Martin F."/>
        </authorList>
    </citation>
    <scope>NUCLEOTIDE SEQUENCE [LARGE SCALE GENOMIC DNA]</scope>
    <source>
        <strain evidence="2">F 1598</strain>
    </source>
</reference>
<keyword evidence="2" id="KW-1185">Reference proteome</keyword>
<evidence type="ECO:0000313" key="2">
    <source>
        <dbReference type="Proteomes" id="UP000054166"/>
    </source>
</evidence>